<evidence type="ECO:0000313" key="1">
    <source>
        <dbReference type="EMBL" id="QHU07803.1"/>
    </source>
</evidence>
<protein>
    <submittedName>
        <fullName evidence="1">Uncharacterized protein</fullName>
    </submittedName>
</protein>
<proteinExistence type="predicted"/>
<organism evidence="1">
    <name type="scientific">viral metagenome</name>
    <dbReference type="NCBI Taxonomy" id="1070528"/>
    <lineage>
        <taxon>unclassified sequences</taxon>
        <taxon>metagenomes</taxon>
        <taxon>organismal metagenomes</taxon>
    </lineage>
</organism>
<dbReference type="AlphaFoldDB" id="A0A6C0JQY2"/>
<dbReference type="EMBL" id="MN740687">
    <property type="protein sequence ID" value="QHU07803.1"/>
    <property type="molecule type" value="Genomic_DNA"/>
</dbReference>
<name>A0A6C0JQY2_9ZZZZ</name>
<reference evidence="1" key="1">
    <citation type="journal article" date="2020" name="Nature">
        <title>Giant virus diversity and host interactions through global metagenomics.</title>
        <authorList>
            <person name="Schulz F."/>
            <person name="Roux S."/>
            <person name="Paez-Espino D."/>
            <person name="Jungbluth S."/>
            <person name="Walsh D.A."/>
            <person name="Denef V.J."/>
            <person name="McMahon K.D."/>
            <person name="Konstantinidis K.T."/>
            <person name="Eloe-Fadrosh E.A."/>
            <person name="Kyrpides N.C."/>
            <person name="Woyke T."/>
        </authorList>
    </citation>
    <scope>NUCLEOTIDE SEQUENCE</scope>
    <source>
        <strain evidence="1">GVMAG-S-1041349-163</strain>
    </source>
</reference>
<accession>A0A6C0JQY2</accession>
<sequence length="162" mass="17855">MSTTRSFKAAITTRVNTEQASKLFNESRQMGNPMTCPGSAINIDVDEFSRPLGGAGYRMAYLNDPSCSSFVYPVGRKIRHENSERPILGPCNPGDRGAGDFLYGSVRDRYPENIYGHGTRGNFVKSHGTVEEGYPTYATNYSSSAARPLTISHDALTRPFFK</sequence>